<feature type="transmembrane region" description="Helical" evidence="2">
    <location>
        <begin position="82"/>
        <end position="103"/>
    </location>
</feature>
<feature type="region of interest" description="Disordered" evidence="1">
    <location>
        <begin position="339"/>
        <end position="960"/>
    </location>
</feature>
<evidence type="ECO:0008006" key="5">
    <source>
        <dbReference type="Google" id="ProtNLM"/>
    </source>
</evidence>
<evidence type="ECO:0000313" key="4">
    <source>
        <dbReference type="Proteomes" id="UP001304895"/>
    </source>
</evidence>
<feature type="compositionally biased region" description="Basic and acidic residues" evidence="1">
    <location>
        <begin position="568"/>
        <end position="592"/>
    </location>
</feature>
<feature type="compositionally biased region" description="Pro residues" evidence="1">
    <location>
        <begin position="761"/>
        <end position="774"/>
    </location>
</feature>
<evidence type="ECO:0000313" key="3">
    <source>
        <dbReference type="EMBL" id="KAK4134975.1"/>
    </source>
</evidence>
<gene>
    <name evidence="3" type="ORF">BT67DRAFT_288287</name>
</gene>
<feature type="compositionally biased region" description="Basic and acidic residues" evidence="1">
    <location>
        <begin position="660"/>
        <end position="677"/>
    </location>
</feature>
<feature type="transmembrane region" description="Helical" evidence="2">
    <location>
        <begin position="222"/>
        <end position="254"/>
    </location>
</feature>
<feature type="compositionally biased region" description="Low complexity" evidence="1">
    <location>
        <begin position="809"/>
        <end position="821"/>
    </location>
</feature>
<evidence type="ECO:0000256" key="1">
    <source>
        <dbReference type="SAM" id="MobiDB-lite"/>
    </source>
</evidence>
<feature type="compositionally biased region" description="Polar residues" evidence="1">
    <location>
        <begin position="368"/>
        <end position="384"/>
    </location>
</feature>
<feature type="compositionally biased region" description="Polar residues" evidence="1">
    <location>
        <begin position="783"/>
        <end position="808"/>
    </location>
</feature>
<feature type="compositionally biased region" description="Pro residues" evidence="1">
    <location>
        <begin position="451"/>
        <end position="464"/>
    </location>
</feature>
<keyword evidence="2" id="KW-0812">Transmembrane</keyword>
<dbReference type="GO" id="GO:0005886">
    <property type="term" value="C:plasma membrane"/>
    <property type="evidence" value="ECO:0007669"/>
    <property type="project" value="InterPro"/>
</dbReference>
<dbReference type="EMBL" id="MU853407">
    <property type="protein sequence ID" value="KAK4134975.1"/>
    <property type="molecule type" value="Genomic_DNA"/>
</dbReference>
<accession>A0AAN6ZDE2</accession>
<dbReference type="AlphaFoldDB" id="A0AAN6ZDE2"/>
<proteinExistence type="predicted"/>
<dbReference type="GO" id="GO:0015079">
    <property type="term" value="F:potassium ion transmembrane transporter activity"/>
    <property type="evidence" value="ECO:0007669"/>
    <property type="project" value="InterPro"/>
</dbReference>
<feature type="compositionally biased region" description="Basic and acidic residues" evidence="1">
    <location>
        <begin position="491"/>
        <end position="529"/>
    </location>
</feature>
<feature type="region of interest" description="Disordered" evidence="1">
    <location>
        <begin position="290"/>
        <end position="315"/>
    </location>
</feature>
<feature type="compositionally biased region" description="Low complexity" evidence="1">
    <location>
        <begin position="635"/>
        <end position="648"/>
    </location>
</feature>
<comment type="caution">
    <text evidence="3">The sequence shown here is derived from an EMBL/GenBank/DDBJ whole genome shotgun (WGS) entry which is preliminary data.</text>
</comment>
<reference evidence="3" key="2">
    <citation type="submission" date="2023-05" db="EMBL/GenBank/DDBJ databases">
        <authorList>
            <consortium name="Lawrence Berkeley National Laboratory"/>
            <person name="Steindorff A."/>
            <person name="Hensen N."/>
            <person name="Bonometti L."/>
            <person name="Westerberg I."/>
            <person name="Brannstrom I.O."/>
            <person name="Guillou S."/>
            <person name="Cros-Aarteil S."/>
            <person name="Calhoun S."/>
            <person name="Haridas S."/>
            <person name="Kuo A."/>
            <person name="Mondo S."/>
            <person name="Pangilinan J."/>
            <person name="Riley R."/>
            <person name="Labutti K."/>
            <person name="Andreopoulos B."/>
            <person name="Lipzen A."/>
            <person name="Chen C."/>
            <person name="Yanf M."/>
            <person name="Daum C."/>
            <person name="Ng V."/>
            <person name="Clum A."/>
            <person name="Ohm R."/>
            <person name="Martin F."/>
            <person name="Silar P."/>
            <person name="Natvig D."/>
            <person name="Lalanne C."/>
            <person name="Gautier V."/>
            <person name="Ament-Velasquez S.L."/>
            <person name="Kruys A."/>
            <person name="Hutchinson M.I."/>
            <person name="Powell A.J."/>
            <person name="Barry K."/>
            <person name="Miller A.N."/>
            <person name="Grigoriev I.V."/>
            <person name="Debuchy R."/>
            <person name="Gladieux P."/>
            <person name="Thoren M.H."/>
            <person name="Johannesson H."/>
        </authorList>
    </citation>
    <scope>NUCLEOTIDE SEQUENCE</scope>
    <source>
        <strain evidence="3">CBS 123565</strain>
    </source>
</reference>
<reference evidence="3" key="1">
    <citation type="journal article" date="2023" name="Mol. Phylogenet. Evol.">
        <title>Genome-scale phylogeny and comparative genomics of the fungal order Sordariales.</title>
        <authorList>
            <person name="Hensen N."/>
            <person name="Bonometti L."/>
            <person name="Westerberg I."/>
            <person name="Brannstrom I.O."/>
            <person name="Guillou S."/>
            <person name="Cros-Aarteil S."/>
            <person name="Calhoun S."/>
            <person name="Haridas S."/>
            <person name="Kuo A."/>
            <person name="Mondo S."/>
            <person name="Pangilinan J."/>
            <person name="Riley R."/>
            <person name="LaButti K."/>
            <person name="Andreopoulos B."/>
            <person name="Lipzen A."/>
            <person name="Chen C."/>
            <person name="Yan M."/>
            <person name="Daum C."/>
            <person name="Ng V."/>
            <person name="Clum A."/>
            <person name="Steindorff A."/>
            <person name="Ohm R.A."/>
            <person name="Martin F."/>
            <person name="Silar P."/>
            <person name="Natvig D.O."/>
            <person name="Lalanne C."/>
            <person name="Gautier V."/>
            <person name="Ament-Velasquez S.L."/>
            <person name="Kruys A."/>
            <person name="Hutchinson M.I."/>
            <person name="Powell A.J."/>
            <person name="Barry K."/>
            <person name="Miller A.N."/>
            <person name="Grigoriev I.V."/>
            <person name="Debuchy R."/>
            <person name="Gladieux P."/>
            <person name="Hiltunen Thoren M."/>
            <person name="Johannesson H."/>
        </authorList>
    </citation>
    <scope>NUCLEOTIDE SEQUENCE</scope>
    <source>
        <strain evidence="3">CBS 123565</strain>
    </source>
</reference>
<feature type="compositionally biased region" description="Polar residues" evidence="1">
    <location>
        <begin position="678"/>
        <end position="698"/>
    </location>
</feature>
<feature type="compositionally biased region" description="Polar residues" evidence="1">
    <location>
        <begin position="649"/>
        <end position="659"/>
    </location>
</feature>
<name>A0AAN6ZDE2_9PEZI</name>
<feature type="compositionally biased region" description="Low complexity" evidence="1">
    <location>
        <begin position="854"/>
        <end position="866"/>
    </location>
</feature>
<organism evidence="3 4">
    <name type="scientific">Trichocladium antarcticum</name>
    <dbReference type="NCBI Taxonomy" id="1450529"/>
    <lineage>
        <taxon>Eukaryota</taxon>
        <taxon>Fungi</taxon>
        <taxon>Dikarya</taxon>
        <taxon>Ascomycota</taxon>
        <taxon>Pezizomycotina</taxon>
        <taxon>Sordariomycetes</taxon>
        <taxon>Sordariomycetidae</taxon>
        <taxon>Sordariales</taxon>
        <taxon>Chaetomiaceae</taxon>
        <taxon>Trichocladium</taxon>
    </lineage>
</organism>
<feature type="compositionally biased region" description="Polar residues" evidence="1">
    <location>
        <begin position="731"/>
        <end position="743"/>
    </location>
</feature>
<feature type="compositionally biased region" description="Polar residues" evidence="1">
    <location>
        <begin position="896"/>
        <end position="907"/>
    </location>
</feature>
<sequence length="960" mass="105541">MGFLGHRRRDVEVHPEQKWDFINLGDFKSTSCFTPFAYVYLWFSLFIAVAVYAVDIFTAYQLLAFSKWSSQIEPSQLIPFDVSKWVFTICIILSFVNLAYEYLRAVRIMRRGSVAECFLDALAARLETIRIGSGRGWRRFLVFAELTDSKKGAEYIALFTFFTFQSWIRVIICSGPRQVINAFTLYSVYDAKLHINEANFEAGLASFFDKIKALATEETQQAVILCGMLFTVVVWIFSFLSLLLAALFFVFYLWGAIPRADGGLTGFCERKVNKRLKEIVSRKINKVMAEQERKRRKEEMKAAKQNGDARPVTMKPSIPILGGENMPEMPPLNRADTFASYSEKPSRPSTPGSFEMNSLGQRPPMPSRSATMGTSASQYSSNASLMGGAAEMGLSRPEPPMPTARRLDSSGYPLPRAATGSTNRSYGPGGPMQRLDSNGSSLRAGYTATPAPYPPEMPPIPPQILSPTGFPNQYRGGPMQRYPTPGGGRPTFDDYSRQNRSMDGRPYHGDRRPTFDEYGRNQPMDRRPFPGDSGPTFDEYGQNQSMDRRPFPGDGRPMLDGYFGPNQPRDRWFGMDGDDRTPALPVFDDHTGRSQSGDTHFELDGNDRKPTLPVFDDDATHRQMGGYSQDRRPMLPELPALPALPALPTSDNDSNPTQSSDRRSDAEDGKPTLRTSDDISGQSQPRPDSNHSEPSQPNDRCPDSGDRAPTLPVLPILPFFDDHSSGRGSPAPSTASSCYSGPLSTREMGPNGHLIRSATDPVPPRGLPTMPPPRTRTAPIQKTFHQPSGSNGSLRSLTTPIQTFHQPTGSNGSLSSMSDSGQHTGINGPPRSMPTPVPAFHRPTGSNGSLRSMPPGVGLPVGIGPPRSMTAPIQSFHRPTDSKGLPSMPNPRQPYHQPSASNSSLRNMVSPDPYPGSGIIGEYEEESQPNPMAAYRPRGPPGGGYGNGNGWNQDLERGPG</sequence>
<feature type="compositionally biased region" description="Basic and acidic residues" evidence="1">
    <location>
        <begin position="599"/>
        <end position="610"/>
    </location>
</feature>
<keyword evidence="2" id="KW-1133">Transmembrane helix</keyword>
<dbReference type="PANTHER" id="PTHR36424:SF1">
    <property type="entry name" value="LOW AFFINITY K(+) TRANSPORTER 1-RELATED"/>
    <property type="match status" value="1"/>
</dbReference>
<keyword evidence="2" id="KW-0472">Membrane</keyword>
<dbReference type="Pfam" id="PF16944">
    <property type="entry name" value="KCH"/>
    <property type="match status" value="1"/>
</dbReference>
<dbReference type="Proteomes" id="UP001304895">
    <property type="component" value="Unassembled WGS sequence"/>
</dbReference>
<dbReference type="PANTHER" id="PTHR36424">
    <property type="entry name" value="PHEROMONE-REGULATED MEMBRANE PROTEIN 6"/>
    <property type="match status" value="1"/>
</dbReference>
<keyword evidence="4" id="KW-1185">Reference proteome</keyword>
<feature type="compositionally biased region" description="Polar residues" evidence="1">
    <location>
        <begin position="347"/>
        <end position="360"/>
    </location>
</feature>
<feature type="transmembrane region" description="Helical" evidence="2">
    <location>
        <begin position="37"/>
        <end position="62"/>
    </location>
</feature>
<protein>
    <recommendedName>
        <fullName evidence="5">Pheromone-regulated membrane protein</fullName>
    </recommendedName>
</protein>
<feature type="compositionally biased region" description="Basic and acidic residues" evidence="1">
    <location>
        <begin position="290"/>
        <end position="302"/>
    </location>
</feature>
<dbReference type="InterPro" id="IPR031606">
    <property type="entry name" value="Kch1/2"/>
</dbReference>
<evidence type="ECO:0000256" key="2">
    <source>
        <dbReference type="SAM" id="Phobius"/>
    </source>
</evidence>